<dbReference type="PANTHER" id="PTHR43591:SF31">
    <property type="entry name" value="LAEA-LIKE, PUTATIVE (AFU_ORTHOLOGUE AFUA_8G01930)-RELATED"/>
    <property type="match status" value="1"/>
</dbReference>
<keyword evidence="4" id="KW-1185">Reference proteome</keyword>
<keyword evidence="2" id="KW-0472">Membrane</keyword>
<dbReference type="InterPro" id="IPR029063">
    <property type="entry name" value="SAM-dependent_MTases_sf"/>
</dbReference>
<keyword evidence="2" id="KW-1133">Transmembrane helix</keyword>
<keyword evidence="2" id="KW-0812">Transmembrane</keyword>
<dbReference type="Gene3D" id="3.40.50.150">
    <property type="entry name" value="Vaccinia Virus protein VP39"/>
    <property type="match status" value="1"/>
</dbReference>
<dbReference type="GeneID" id="81365445"/>
<evidence type="ECO:0008006" key="5">
    <source>
        <dbReference type="Google" id="ProtNLM"/>
    </source>
</evidence>
<dbReference type="Proteomes" id="UP001147747">
    <property type="component" value="Unassembled WGS sequence"/>
</dbReference>
<accession>A0A9W9W7Q2</accession>
<dbReference type="Pfam" id="PF13489">
    <property type="entry name" value="Methyltransf_23"/>
    <property type="match status" value="1"/>
</dbReference>
<dbReference type="OrthoDB" id="2013972at2759"/>
<evidence type="ECO:0000313" key="4">
    <source>
        <dbReference type="Proteomes" id="UP001147747"/>
    </source>
</evidence>
<proteinExistence type="predicted"/>
<sequence>MHPDTAHFDSKMGTDDMAVEDFLHVATSTSLDGDSLSLSLSSGPKTEPESRCDRCIGVEPRPKEVCSSPSPLLLQPLQVSEGELEGGAVVDDGESLLLQGSLGGSRCWSGLAESPSVVPELVLLPQLSVSVEPMPISGNIHIHPEQNANFSQLDPIPEEMVYENDSVGERKATTNSTPLLLHQVASDSSTTVYSAEDNAWMGSPAEPISTIESTPASTTLHSEFHQIPSYQPVPGLQSDLVPNEVDTDDPEYTSSAASTNGENSSVFDEDYHSDTSSHTASLLSDVKDYCYENGRRYHSYREGHYVLPNDEPEQDRQDLLHHVRNLVLNGALFRAPMSKNIQRVLDIGTGTGIWAIDFADSYPGTEVVGTDLSPIQPSWVPPNLRFIVDDAESPWLFSTSRPFDFIHVRDLGGAIADWPRLLRQAHEHLRPGGWVELQEFEVTLKSDDDEELHLAPTLREYLGQLHAASEAFHRPMNIAEGHRQRLIEAGFEDVRDEVYKVRPVWVIRFVRMAYAFFFSFFLLSFLFTFYPFPFCVCLLSCYRLTFCFTRCSDKVPSSAWHDDPIQKQIGRYNLCSLLMAVESYSLALFTRVLGWSNHQTQVFLVGYGEI</sequence>
<dbReference type="EMBL" id="JAPZBU010000004">
    <property type="protein sequence ID" value="KAJ5407945.1"/>
    <property type="molecule type" value="Genomic_DNA"/>
</dbReference>
<gene>
    <name evidence="3" type="ORF">N7509_001828</name>
</gene>
<feature type="compositionally biased region" description="Polar residues" evidence="1">
    <location>
        <begin position="252"/>
        <end position="266"/>
    </location>
</feature>
<dbReference type="CDD" id="cd02440">
    <property type="entry name" value="AdoMet_MTases"/>
    <property type="match status" value="1"/>
</dbReference>
<evidence type="ECO:0000256" key="1">
    <source>
        <dbReference type="SAM" id="MobiDB-lite"/>
    </source>
</evidence>
<evidence type="ECO:0000313" key="3">
    <source>
        <dbReference type="EMBL" id="KAJ5407945.1"/>
    </source>
</evidence>
<dbReference type="PANTHER" id="PTHR43591">
    <property type="entry name" value="METHYLTRANSFERASE"/>
    <property type="match status" value="1"/>
</dbReference>
<dbReference type="SUPFAM" id="SSF53335">
    <property type="entry name" value="S-adenosyl-L-methionine-dependent methyltransferases"/>
    <property type="match status" value="1"/>
</dbReference>
<comment type="caution">
    <text evidence="3">The sequence shown here is derived from an EMBL/GenBank/DDBJ whole genome shotgun (WGS) entry which is preliminary data.</text>
</comment>
<organism evidence="3 4">
    <name type="scientific">Penicillium cosmopolitanum</name>
    <dbReference type="NCBI Taxonomy" id="1131564"/>
    <lineage>
        <taxon>Eukaryota</taxon>
        <taxon>Fungi</taxon>
        <taxon>Dikarya</taxon>
        <taxon>Ascomycota</taxon>
        <taxon>Pezizomycotina</taxon>
        <taxon>Eurotiomycetes</taxon>
        <taxon>Eurotiomycetidae</taxon>
        <taxon>Eurotiales</taxon>
        <taxon>Aspergillaceae</taxon>
        <taxon>Penicillium</taxon>
    </lineage>
</organism>
<dbReference type="RefSeq" id="XP_056492260.1">
    <property type="nucleotide sequence ID" value="XM_056626465.1"/>
</dbReference>
<reference evidence="3" key="2">
    <citation type="journal article" date="2023" name="IMA Fungus">
        <title>Comparative genomic study of the Penicillium genus elucidates a diverse pangenome and 15 lateral gene transfer events.</title>
        <authorList>
            <person name="Petersen C."/>
            <person name="Sorensen T."/>
            <person name="Nielsen M.R."/>
            <person name="Sondergaard T.E."/>
            <person name="Sorensen J.L."/>
            <person name="Fitzpatrick D.A."/>
            <person name="Frisvad J.C."/>
            <person name="Nielsen K.L."/>
        </authorList>
    </citation>
    <scope>NUCLEOTIDE SEQUENCE</scope>
    <source>
        <strain evidence="3">IBT 29677</strain>
    </source>
</reference>
<name>A0A9W9W7Q2_9EURO</name>
<feature type="region of interest" description="Disordered" evidence="1">
    <location>
        <begin position="33"/>
        <end position="52"/>
    </location>
</feature>
<reference evidence="3" key="1">
    <citation type="submission" date="2022-12" db="EMBL/GenBank/DDBJ databases">
        <authorList>
            <person name="Petersen C."/>
        </authorList>
    </citation>
    <scope>NUCLEOTIDE SEQUENCE</scope>
    <source>
        <strain evidence="3">IBT 29677</strain>
    </source>
</reference>
<feature type="region of interest" description="Disordered" evidence="1">
    <location>
        <begin position="228"/>
        <end position="272"/>
    </location>
</feature>
<feature type="compositionally biased region" description="Low complexity" evidence="1">
    <location>
        <begin position="33"/>
        <end position="43"/>
    </location>
</feature>
<protein>
    <recommendedName>
        <fullName evidence="5">Methyltransferase domain-containing protein</fullName>
    </recommendedName>
</protein>
<dbReference type="AlphaFoldDB" id="A0A9W9W7Q2"/>
<feature type="transmembrane region" description="Helical" evidence="2">
    <location>
        <begin position="512"/>
        <end position="532"/>
    </location>
</feature>
<dbReference type="GO" id="GO:0008168">
    <property type="term" value="F:methyltransferase activity"/>
    <property type="evidence" value="ECO:0007669"/>
    <property type="project" value="TreeGrafter"/>
</dbReference>
<evidence type="ECO:0000256" key="2">
    <source>
        <dbReference type="SAM" id="Phobius"/>
    </source>
</evidence>